<dbReference type="Proteomes" id="UP000199642">
    <property type="component" value="Unassembled WGS sequence"/>
</dbReference>
<keyword evidence="2" id="KW-1185">Reference proteome</keyword>
<evidence type="ECO:0000313" key="2">
    <source>
        <dbReference type="Proteomes" id="UP000199642"/>
    </source>
</evidence>
<dbReference type="STRING" id="435880.SAMN04487988_10385"/>
<organism evidence="1 2">
    <name type="scientific">Algoriphagus hitonicola</name>
    <dbReference type="NCBI Taxonomy" id="435880"/>
    <lineage>
        <taxon>Bacteria</taxon>
        <taxon>Pseudomonadati</taxon>
        <taxon>Bacteroidota</taxon>
        <taxon>Cytophagia</taxon>
        <taxon>Cytophagales</taxon>
        <taxon>Cyclobacteriaceae</taxon>
        <taxon>Algoriphagus</taxon>
    </lineage>
</organism>
<gene>
    <name evidence="1" type="ORF">SAMN04487988_10385</name>
</gene>
<dbReference type="EMBL" id="FOPC01000003">
    <property type="protein sequence ID" value="SFG35913.1"/>
    <property type="molecule type" value="Genomic_DNA"/>
</dbReference>
<dbReference type="RefSeq" id="WP_245752949.1">
    <property type="nucleotide sequence ID" value="NZ_FOPC01000003.1"/>
</dbReference>
<reference evidence="2" key="1">
    <citation type="submission" date="2016-10" db="EMBL/GenBank/DDBJ databases">
        <authorList>
            <person name="Varghese N."/>
            <person name="Submissions S."/>
        </authorList>
    </citation>
    <scope>NUCLEOTIDE SEQUENCE [LARGE SCALE GENOMIC DNA]</scope>
    <source>
        <strain evidence="2">DSM 19315</strain>
    </source>
</reference>
<name>A0A1I2R772_9BACT</name>
<proteinExistence type="predicted"/>
<dbReference type="AlphaFoldDB" id="A0A1I2R772"/>
<accession>A0A1I2R772</accession>
<protein>
    <submittedName>
        <fullName evidence="1">Uncharacterized protein</fullName>
    </submittedName>
</protein>
<evidence type="ECO:0000313" key="1">
    <source>
        <dbReference type="EMBL" id="SFG35913.1"/>
    </source>
</evidence>
<sequence length="189" mass="22766">MNKFVPISTEYLTPSRTLETLNLVQFEESKSVYLYNYEGTHFRVFESLVDLIRFFELGKETLYSFDLEEDLDEFLEQLPFNAGKRALNLKLNYMYRDGANYKQFGWVIFANPGFLCPRRAAEQFKEKLIYGEYFVPQDWGLARLQKYAYDPEIDHEWHEFENFEWTEEDATDEREISRFLNEIEKGYEV</sequence>